<proteinExistence type="predicted"/>
<dbReference type="GO" id="GO:0005509">
    <property type="term" value="F:calcium ion binding"/>
    <property type="evidence" value="ECO:0007669"/>
    <property type="project" value="TreeGrafter"/>
</dbReference>
<dbReference type="PANTHER" id="PTHR10728">
    <property type="entry name" value="CYTOSOLIC PHOSPHOLIPASE A2"/>
    <property type="match status" value="1"/>
</dbReference>
<dbReference type="GO" id="GO:0047498">
    <property type="term" value="F:calcium-dependent phospholipase A2 activity"/>
    <property type="evidence" value="ECO:0007669"/>
    <property type="project" value="TreeGrafter"/>
</dbReference>
<dbReference type="Proteomes" id="UP000886611">
    <property type="component" value="Unassembled WGS sequence"/>
</dbReference>
<evidence type="ECO:0000313" key="6">
    <source>
        <dbReference type="Proteomes" id="UP000886611"/>
    </source>
</evidence>
<dbReference type="InterPro" id="IPR002642">
    <property type="entry name" value="LysoPLipase_cat_dom"/>
</dbReference>
<evidence type="ECO:0000313" key="5">
    <source>
        <dbReference type="EMBL" id="KAG2468674.1"/>
    </source>
</evidence>
<name>A0A8X8BVT2_POLSE</name>
<dbReference type="InterPro" id="IPR016035">
    <property type="entry name" value="Acyl_Trfase/lysoPLipase"/>
</dbReference>
<keyword evidence="1 3" id="KW-0378">Hydrolase</keyword>
<dbReference type="SMART" id="SM00022">
    <property type="entry name" value="PLAc"/>
    <property type="match status" value="1"/>
</dbReference>
<sequence length="417" mass="46816">MLSTENFALHIRFTFSPDPPLSVAAGNCSDVHSCQLPYKYSALKEVPTVAVLGSGGGLRAMISFLGSMSGFHEAGLLDCVTYLCGVSGSTWAISSLYENAEWSSDFAATISQICSNLEDANFDFDDIIDVLKREEHLLKRLEAAAYKEDYSATDLWGTVVSRVLGKEHNQKLSKQQEAVKNGHNPYPVYAAINKEYFDCDKKNKHPEIWFEFTPYECGFPSYGAFVETKLFGSKFEGSEMKEYHPEPSVYLLQEKKKIFAFIGNTSSQDPKHVGHNPFVSLVDAGLEINTAYPLMLRAERKVDVIISLDFSEGDLFETLIHATEYAKVNCLRFPPVNINKNLPTDCCVYSDPVTPTVIHMPLANSANVNEMNMSEFPTKKMKYNKAEIAKLYKEAKNNITRNKTKILEEIKKKMHSL</sequence>
<dbReference type="GO" id="GO:0005635">
    <property type="term" value="C:nuclear envelope"/>
    <property type="evidence" value="ECO:0007669"/>
    <property type="project" value="TreeGrafter"/>
</dbReference>
<dbReference type="PROSITE" id="PS51210">
    <property type="entry name" value="PLA2C"/>
    <property type="match status" value="1"/>
</dbReference>
<dbReference type="EMBL" id="JAATIS010000485">
    <property type="protein sequence ID" value="KAG2468674.1"/>
    <property type="molecule type" value="Genomic_DNA"/>
</dbReference>
<evidence type="ECO:0000256" key="2">
    <source>
        <dbReference type="ARBA" id="ARBA00023098"/>
    </source>
</evidence>
<dbReference type="PANTHER" id="PTHR10728:SF39">
    <property type="entry name" value="CYTOSOLIC PHOSPHOLIPASE A2 GAMMA"/>
    <property type="match status" value="1"/>
</dbReference>
<feature type="non-terminal residue" evidence="5">
    <location>
        <position position="1"/>
    </location>
</feature>
<dbReference type="Pfam" id="PF01735">
    <property type="entry name" value="PLA2_B"/>
    <property type="match status" value="1"/>
</dbReference>
<accession>A0A8X8BVT2</accession>
<protein>
    <submittedName>
        <fullName evidence="5">PA24F phospholipase</fullName>
    </submittedName>
</protein>
<dbReference type="GO" id="GO:0005544">
    <property type="term" value="F:calcium-dependent phospholipid binding"/>
    <property type="evidence" value="ECO:0007669"/>
    <property type="project" value="TreeGrafter"/>
</dbReference>
<dbReference type="GO" id="GO:0005654">
    <property type="term" value="C:nucleoplasm"/>
    <property type="evidence" value="ECO:0007669"/>
    <property type="project" value="TreeGrafter"/>
</dbReference>
<dbReference type="GO" id="GO:0046475">
    <property type="term" value="P:glycerophospholipid catabolic process"/>
    <property type="evidence" value="ECO:0007669"/>
    <property type="project" value="TreeGrafter"/>
</dbReference>
<feature type="non-terminal residue" evidence="5">
    <location>
        <position position="417"/>
    </location>
</feature>
<reference evidence="5 6" key="1">
    <citation type="journal article" date="2021" name="Cell">
        <title>Tracing the genetic footprints of vertebrate landing in non-teleost ray-finned fishes.</title>
        <authorList>
            <person name="Bi X."/>
            <person name="Wang K."/>
            <person name="Yang L."/>
            <person name="Pan H."/>
            <person name="Jiang H."/>
            <person name="Wei Q."/>
            <person name="Fang M."/>
            <person name="Yu H."/>
            <person name="Zhu C."/>
            <person name="Cai Y."/>
            <person name="He Y."/>
            <person name="Gan X."/>
            <person name="Zeng H."/>
            <person name="Yu D."/>
            <person name="Zhu Y."/>
            <person name="Jiang H."/>
            <person name="Qiu Q."/>
            <person name="Yang H."/>
            <person name="Zhang Y.E."/>
            <person name="Wang W."/>
            <person name="Zhu M."/>
            <person name="He S."/>
            <person name="Zhang G."/>
        </authorList>
    </citation>
    <scope>NUCLEOTIDE SEQUENCE [LARGE SCALE GENOMIC DNA]</scope>
    <source>
        <strain evidence="5">Bchr_013</strain>
    </source>
</reference>
<comment type="caution">
    <text evidence="5">The sequence shown here is derived from an EMBL/GenBank/DDBJ whole genome shotgun (WGS) entry which is preliminary data.</text>
</comment>
<evidence type="ECO:0000256" key="1">
    <source>
        <dbReference type="ARBA" id="ARBA00022801"/>
    </source>
</evidence>
<feature type="domain" description="PLA2c" evidence="4">
    <location>
        <begin position="1"/>
        <end position="417"/>
    </location>
</feature>
<evidence type="ECO:0000259" key="4">
    <source>
        <dbReference type="PROSITE" id="PS51210"/>
    </source>
</evidence>
<dbReference type="Gene3D" id="3.40.1090.10">
    <property type="entry name" value="Cytosolic phospholipase A2 catalytic domain"/>
    <property type="match status" value="1"/>
</dbReference>
<dbReference type="GO" id="GO:0005829">
    <property type="term" value="C:cytosol"/>
    <property type="evidence" value="ECO:0007669"/>
    <property type="project" value="TreeGrafter"/>
</dbReference>
<keyword evidence="6" id="KW-1185">Reference proteome</keyword>
<dbReference type="SUPFAM" id="SSF52151">
    <property type="entry name" value="FabD/lysophospholipase-like"/>
    <property type="match status" value="1"/>
</dbReference>
<keyword evidence="3" id="KW-0442">Lipid degradation</keyword>
<evidence type="ECO:0000256" key="3">
    <source>
        <dbReference type="PROSITE-ProRule" id="PRU00555"/>
    </source>
</evidence>
<organism evidence="5 6">
    <name type="scientific">Polypterus senegalus</name>
    <name type="common">Senegal bichir</name>
    <dbReference type="NCBI Taxonomy" id="55291"/>
    <lineage>
        <taxon>Eukaryota</taxon>
        <taxon>Metazoa</taxon>
        <taxon>Chordata</taxon>
        <taxon>Craniata</taxon>
        <taxon>Vertebrata</taxon>
        <taxon>Euteleostomi</taxon>
        <taxon>Actinopterygii</taxon>
        <taxon>Polypteriformes</taxon>
        <taxon>Polypteridae</taxon>
        <taxon>Polypterus</taxon>
    </lineage>
</organism>
<gene>
    <name evidence="5" type="primary">Pla2g4f_0</name>
    <name evidence="5" type="ORF">GTO96_0015828</name>
</gene>
<dbReference type="AlphaFoldDB" id="A0A8X8BVT2"/>
<keyword evidence="2 3" id="KW-0443">Lipid metabolism</keyword>